<dbReference type="Proteomes" id="UP000230640">
    <property type="component" value="Segment"/>
</dbReference>
<proteinExistence type="predicted"/>
<name>A0A1C8HQC3_BPPP4</name>
<evidence type="ECO:0000313" key="2">
    <source>
        <dbReference type="Proteomes" id="UP000230640"/>
    </source>
</evidence>
<reference evidence="1 2" key="1">
    <citation type="journal article" date="2016" name="Appl. Environ. Microbiol.">
        <title>Genomic and Transcriptional Mapping of PaMx41, Archetype of a New Lineage of Bacteriophages Infecting Pseudomonas aeruginosa.</title>
        <authorList>
            <person name="Cruz-Plancarte I."/>
            <person name="Cazares A."/>
            <person name="Guarneros G."/>
        </authorList>
    </citation>
    <scope>NUCLEOTIDE SEQUENCE [LARGE SCALE GENOMIC DNA]</scope>
</reference>
<organism evidence="1 2">
    <name type="scientific">Pseudomonas phage PaMx41</name>
    <dbReference type="NCBI Taxonomy" id="1815976"/>
    <lineage>
        <taxon>Viruses</taxon>
        <taxon>Duplodnaviria</taxon>
        <taxon>Heunggongvirae</taxon>
        <taxon>Uroviricota</taxon>
        <taxon>Caudoviricetes</taxon>
        <taxon>Fredfastierviridae</taxon>
        <taxon>Jamesmcgillvirus</taxon>
        <taxon>Jamesmcgillvirus PaMx41</taxon>
    </lineage>
</organism>
<dbReference type="EMBL" id="KU884563">
    <property type="protein sequence ID" value="ANA49011.1"/>
    <property type="molecule type" value="Genomic_DNA"/>
</dbReference>
<accession>A0A1C8HQC3</accession>
<gene>
    <name evidence="1" type="ORF">PaMx41_ORFb1</name>
</gene>
<sequence length="97" mass="11421">MAMFDGITEVIRSNKKIYPINHFCAYHSLCINDDHTDFEEVIEDDQVTHIYFTDFGVDVFTCCSEAERKKEHKFLSSPPYVRIALDRFPEPAPIFKW</sequence>
<protein>
    <submittedName>
        <fullName evidence="1">Uncharacterized protein</fullName>
    </submittedName>
</protein>
<keyword evidence="2" id="KW-1185">Reference proteome</keyword>
<evidence type="ECO:0000313" key="1">
    <source>
        <dbReference type="EMBL" id="ANA49011.1"/>
    </source>
</evidence>